<organism evidence="1 2">
    <name type="scientific">Sphingomonas hengshuiensis</name>
    <dbReference type="NCBI Taxonomy" id="1609977"/>
    <lineage>
        <taxon>Bacteria</taxon>
        <taxon>Pseudomonadati</taxon>
        <taxon>Pseudomonadota</taxon>
        <taxon>Alphaproteobacteria</taxon>
        <taxon>Sphingomonadales</taxon>
        <taxon>Sphingomonadaceae</taxon>
        <taxon>Sphingomonas</taxon>
    </lineage>
</organism>
<dbReference type="RefSeq" id="WP_044333493.1">
    <property type="nucleotide sequence ID" value="NZ_CP010836.1"/>
</dbReference>
<keyword evidence="2" id="KW-1185">Reference proteome</keyword>
<evidence type="ECO:0000313" key="2">
    <source>
        <dbReference type="Proteomes" id="UP000032300"/>
    </source>
</evidence>
<accession>A0A7U4LFX8</accession>
<dbReference type="AlphaFoldDB" id="A0A7U4LFX8"/>
<dbReference type="EMBL" id="CP010836">
    <property type="protein sequence ID" value="AJP72920.1"/>
    <property type="molecule type" value="Genomic_DNA"/>
</dbReference>
<evidence type="ECO:0000313" key="1">
    <source>
        <dbReference type="EMBL" id="AJP72920.1"/>
    </source>
</evidence>
<dbReference type="OrthoDB" id="7585948at2"/>
<proteinExistence type="predicted"/>
<dbReference type="KEGG" id="sphi:TS85_15670"/>
<reference evidence="1 2" key="1">
    <citation type="journal article" date="2015" name="Int. J. Syst. Evol. Microbiol.">
        <title>Sphingomonas hengshuiensis sp. nov., isolated from lake wetland.</title>
        <authorList>
            <person name="Wei S."/>
            <person name="Wang T."/>
            <person name="Liu H."/>
            <person name="Zhang C."/>
            <person name="Guo J."/>
            <person name="Wang Q."/>
            <person name="Liang K."/>
            <person name="Zhang Z."/>
        </authorList>
    </citation>
    <scope>NUCLEOTIDE SEQUENCE [LARGE SCALE GENOMIC DNA]</scope>
    <source>
        <strain evidence="1 2">WHSC-8</strain>
    </source>
</reference>
<protein>
    <submittedName>
        <fullName evidence="1">Uncharacterized protein</fullName>
    </submittedName>
</protein>
<dbReference type="Proteomes" id="UP000032300">
    <property type="component" value="Chromosome"/>
</dbReference>
<gene>
    <name evidence="1" type="ORF">TS85_15670</name>
</gene>
<name>A0A7U4LFX8_9SPHN</name>
<sequence length="130" mass="14083">MTAAVWDLPPIERGTPFVPDTIDFYAEDFTGAAFKMQLRFQKDSTGPAPISLENAAAGNEGISCTVTWSEGVPTSHVQLQIDEETIEALPFAAEPGGDVPMFYDMHVTKVADAKRRRLRGRAIVSAGVTL</sequence>
<reference evidence="1 2" key="2">
    <citation type="submission" date="2015-02" db="EMBL/GenBank/DDBJ databases">
        <title>The complete genome of Sphingomonas hengshuiensis sp. WHSC-8 isolated from soil of Hengshui Lake.</title>
        <authorList>
            <person name="Wei S."/>
            <person name="Guo J."/>
            <person name="Su C."/>
            <person name="Wu R."/>
            <person name="Zhang Z."/>
            <person name="Liang K."/>
            <person name="Li H."/>
            <person name="Wang T."/>
            <person name="Liu H."/>
            <person name="Zhang C."/>
            <person name="Li Z."/>
            <person name="Wang Q."/>
            <person name="Meng J."/>
        </authorList>
    </citation>
    <scope>NUCLEOTIDE SEQUENCE [LARGE SCALE GENOMIC DNA]</scope>
    <source>
        <strain evidence="1 2">WHSC-8</strain>
    </source>
</reference>